<evidence type="ECO:0000313" key="3">
    <source>
        <dbReference type="EMBL" id="CAD6184694.1"/>
    </source>
</evidence>
<protein>
    <recommendedName>
        <fullName evidence="2">DUF7774 domain-containing protein</fullName>
    </recommendedName>
</protein>
<dbReference type="OrthoDB" id="5876090at2759"/>
<dbReference type="PANTHER" id="PTHR38630:SF1">
    <property type="entry name" value="DEK_C DOMAIN-CONTAINING PROTEIN-RELATED"/>
    <property type="match status" value="1"/>
</dbReference>
<comment type="caution">
    <text evidence="3">The sequence shown here is derived from an EMBL/GenBank/DDBJ whole genome shotgun (WGS) entry which is preliminary data.</text>
</comment>
<sequence>MFWISKKKEDKKEDKKDEKKEEKISETRRKAAQAQNQPKPLVATTPTPKPTNPSAPLDLRAEKQLMKKKYANVAKISTIEDDEEFEVVEKARPAHPKLFGKNKLRWKEDQPDESIASVKDDEFEDRKSSKKNKKKKDEDFEKISKDPAKTLTAVEIGLLKKIEILEMENTALKKKLIEVQDQVKMMTRAQEPNSREDAVEEPCQAESEPNVQPVKASPSPPRSLPIPLSASSASSGSTVTATSRSISSAKSSNDREVTKKMAREMLAIMRRNQVLERALPTRDNVVLLNFFRECIPPNEKISNLLELAISKGLDAVTTNSTIFDDVVSVEMRNFIRNSNESIKTMTAMILQCPEFIPDAWGGGLALTKLRSERVVPTDGSDSSPKQKAGSTTAAQPQVAPSAEKDDFNRGRRVLKSKAPDYSPESPWTEMAEKALSESKRAMVRRIGILGRL</sequence>
<feature type="compositionally biased region" description="Polar residues" evidence="1">
    <location>
        <begin position="379"/>
        <end position="395"/>
    </location>
</feature>
<evidence type="ECO:0000256" key="1">
    <source>
        <dbReference type="SAM" id="MobiDB-lite"/>
    </source>
</evidence>
<feature type="region of interest" description="Disordered" evidence="1">
    <location>
        <begin position="187"/>
        <end position="257"/>
    </location>
</feature>
<dbReference type="InterPro" id="IPR056676">
    <property type="entry name" value="DUF7774"/>
</dbReference>
<accession>A0A8S1GP81</accession>
<feature type="region of interest" description="Disordered" evidence="1">
    <location>
        <begin position="90"/>
        <end position="147"/>
    </location>
</feature>
<evidence type="ECO:0000259" key="2">
    <source>
        <dbReference type="Pfam" id="PF24983"/>
    </source>
</evidence>
<dbReference type="Proteomes" id="UP000835052">
    <property type="component" value="Unassembled WGS sequence"/>
</dbReference>
<feature type="region of interest" description="Disordered" evidence="1">
    <location>
        <begin position="375"/>
        <end position="429"/>
    </location>
</feature>
<feature type="compositionally biased region" description="Basic and acidic residues" evidence="1">
    <location>
        <begin position="1"/>
        <end position="29"/>
    </location>
</feature>
<feature type="compositionally biased region" description="Basic and acidic residues" evidence="1">
    <location>
        <begin position="118"/>
        <end position="127"/>
    </location>
</feature>
<gene>
    <name evidence="3" type="ORF">CAUJ_LOCUS613</name>
</gene>
<feature type="region of interest" description="Disordered" evidence="1">
    <location>
        <begin position="1"/>
        <end position="61"/>
    </location>
</feature>
<keyword evidence="4" id="KW-1185">Reference proteome</keyword>
<evidence type="ECO:0000313" key="4">
    <source>
        <dbReference type="Proteomes" id="UP000835052"/>
    </source>
</evidence>
<reference evidence="3" key="1">
    <citation type="submission" date="2020-10" db="EMBL/GenBank/DDBJ databases">
        <authorList>
            <person name="Kikuchi T."/>
        </authorList>
    </citation>
    <scope>NUCLEOTIDE SEQUENCE</scope>
    <source>
        <strain evidence="3">NKZ352</strain>
    </source>
</reference>
<dbReference type="Pfam" id="PF24983">
    <property type="entry name" value="DUF7774"/>
    <property type="match status" value="1"/>
</dbReference>
<name>A0A8S1GP81_9PELO</name>
<feature type="compositionally biased region" description="Basic residues" evidence="1">
    <location>
        <begin position="93"/>
        <end position="104"/>
    </location>
</feature>
<organism evidence="3 4">
    <name type="scientific">Caenorhabditis auriculariae</name>
    <dbReference type="NCBI Taxonomy" id="2777116"/>
    <lineage>
        <taxon>Eukaryota</taxon>
        <taxon>Metazoa</taxon>
        <taxon>Ecdysozoa</taxon>
        <taxon>Nematoda</taxon>
        <taxon>Chromadorea</taxon>
        <taxon>Rhabditida</taxon>
        <taxon>Rhabditina</taxon>
        <taxon>Rhabditomorpha</taxon>
        <taxon>Rhabditoidea</taxon>
        <taxon>Rhabditidae</taxon>
        <taxon>Peloderinae</taxon>
        <taxon>Caenorhabditis</taxon>
    </lineage>
</organism>
<dbReference type="PANTHER" id="PTHR38630">
    <property type="entry name" value="PROTEIN CBG12780"/>
    <property type="match status" value="1"/>
</dbReference>
<proteinExistence type="predicted"/>
<feature type="compositionally biased region" description="Basic and acidic residues" evidence="1">
    <location>
        <begin position="135"/>
        <end position="147"/>
    </location>
</feature>
<feature type="compositionally biased region" description="Low complexity" evidence="1">
    <location>
        <begin position="225"/>
        <end position="251"/>
    </location>
</feature>
<dbReference type="AlphaFoldDB" id="A0A8S1GP81"/>
<feature type="domain" description="DUF7774" evidence="2">
    <location>
        <begin position="258"/>
        <end position="346"/>
    </location>
</feature>
<dbReference type="EMBL" id="CAJGYM010000001">
    <property type="protein sequence ID" value="CAD6184694.1"/>
    <property type="molecule type" value="Genomic_DNA"/>
</dbReference>